<comment type="caution">
    <text evidence="1">The sequence shown here is derived from an EMBL/GenBank/DDBJ whole genome shotgun (WGS) entry which is preliminary data.</text>
</comment>
<dbReference type="OrthoDB" id="9909189at2"/>
<protein>
    <recommendedName>
        <fullName evidence="3">DUF3221 domain-containing protein</fullName>
    </recommendedName>
</protein>
<dbReference type="RefSeq" id="WP_134341630.1">
    <property type="nucleotide sequence ID" value="NZ_SOPW01000032.1"/>
</dbReference>
<sequence length="110" mass="12565">MKRIITFSTIFCFSLILSSCNKEPLITEEYSIMQVYIEGQIVLETENKENIGEVIKKINTESRETTHEMSLPDPIGKIVFKNNKQNLTAYLYGSGNVTVDVYIVDTGFEF</sequence>
<dbReference type="Proteomes" id="UP000297975">
    <property type="component" value="Unassembled WGS sequence"/>
</dbReference>
<evidence type="ECO:0000313" key="1">
    <source>
        <dbReference type="EMBL" id="TFB13033.1"/>
    </source>
</evidence>
<gene>
    <name evidence="1" type="ORF">E3U55_16775</name>
</gene>
<dbReference type="PROSITE" id="PS51257">
    <property type="entry name" value="PROKAR_LIPOPROTEIN"/>
    <property type="match status" value="1"/>
</dbReference>
<reference evidence="1 2" key="1">
    <citation type="submission" date="2019-03" db="EMBL/GenBank/DDBJ databases">
        <authorList>
            <person name="He R.-H."/>
        </authorList>
    </citation>
    <scope>NUCLEOTIDE SEQUENCE [LARGE SCALE GENOMIC DNA]</scope>
    <source>
        <strain evidence="2">SH 714</strain>
    </source>
</reference>
<organism evidence="1 2">
    <name type="scientific">Filobacillus milosensis</name>
    <dbReference type="NCBI Taxonomy" id="94137"/>
    <lineage>
        <taxon>Bacteria</taxon>
        <taxon>Bacillati</taxon>
        <taxon>Bacillota</taxon>
        <taxon>Bacilli</taxon>
        <taxon>Bacillales</taxon>
        <taxon>Bacillaceae</taxon>
        <taxon>Filobacillus</taxon>
    </lineage>
</organism>
<dbReference type="AlphaFoldDB" id="A0A4Y8ID49"/>
<name>A0A4Y8ID49_9BACI</name>
<evidence type="ECO:0000313" key="2">
    <source>
        <dbReference type="Proteomes" id="UP000297975"/>
    </source>
</evidence>
<keyword evidence="2" id="KW-1185">Reference proteome</keyword>
<evidence type="ECO:0008006" key="3">
    <source>
        <dbReference type="Google" id="ProtNLM"/>
    </source>
</evidence>
<dbReference type="EMBL" id="SOPW01000032">
    <property type="protein sequence ID" value="TFB13033.1"/>
    <property type="molecule type" value="Genomic_DNA"/>
</dbReference>
<proteinExistence type="predicted"/>
<accession>A0A4Y8ID49</accession>